<dbReference type="PANTHER" id="PTHR43649">
    <property type="entry name" value="ARABINOSE-BINDING PROTEIN-RELATED"/>
    <property type="match status" value="1"/>
</dbReference>
<dbReference type="Pfam" id="PF13416">
    <property type="entry name" value="SBP_bac_8"/>
    <property type="match status" value="1"/>
</dbReference>
<accession>A0A2V2Z4F9</accession>
<dbReference type="PANTHER" id="PTHR43649:SF12">
    <property type="entry name" value="DIACETYLCHITOBIOSE BINDING PROTEIN DASA"/>
    <property type="match status" value="1"/>
</dbReference>
<keyword evidence="2" id="KW-1185">Reference proteome</keyword>
<name>A0A2V2Z4F9_9BACL</name>
<organism evidence="1 2">
    <name type="scientific">Paenibacillus cellulosilyticus</name>
    <dbReference type="NCBI Taxonomy" id="375489"/>
    <lineage>
        <taxon>Bacteria</taxon>
        <taxon>Bacillati</taxon>
        <taxon>Bacillota</taxon>
        <taxon>Bacilli</taxon>
        <taxon>Bacillales</taxon>
        <taxon>Paenibacillaceae</taxon>
        <taxon>Paenibacillus</taxon>
    </lineage>
</organism>
<gene>
    <name evidence="1" type="ORF">DFQ01_105199</name>
</gene>
<dbReference type="InterPro" id="IPR050490">
    <property type="entry name" value="Bact_solute-bd_prot1"/>
</dbReference>
<reference evidence="1 2" key="1">
    <citation type="submission" date="2018-05" db="EMBL/GenBank/DDBJ databases">
        <title>Genomic Encyclopedia of Type Strains, Phase III (KMG-III): the genomes of soil and plant-associated and newly described type strains.</title>
        <authorList>
            <person name="Whitman W."/>
        </authorList>
    </citation>
    <scope>NUCLEOTIDE SEQUENCE [LARGE SCALE GENOMIC DNA]</scope>
    <source>
        <strain evidence="1 2">CECT 5696</strain>
    </source>
</reference>
<proteinExistence type="predicted"/>
<evidence type="ECO:0000313" key="2">
    <source>
        <dbReference type="Proteomes" id="UP000246635"/>
    </source>
</evidence>
<dbReference type="EMBL" id="QGTQ01000005">
    <property type="protein sequence ID" value="PWW05215.1"/>
    <property type="molecule type" value="Genomic_DNA"/>
</dbReference>
<protein>
    <submittedName>
        <fullName evidence="1">Carbohydrate ABC transporter substrate-binding protein (CUT1 family)</fullName>
    </submittedName>
</protein>
<dbReference type="CDD" id="cd14748">
    <property type="entry name" value="PBP2_UgpB"/>
    <property type="match status" value="1"/>
</dbReference>
<evidence type="ECO:0000313" key="1">
    <source>
        <dbReference type="EMBL" id="PWW05215.1"/>
    </source>
</evidence>
<dbReference type="AlphaFoldDB" id="A0A2V2Z4F9"/>
<comment type="caution">
    <text evidence="1">The sequence shown here is derived from an EMBL/GenBank/DDBJ whole genome shotgun (WGS) entry which is preliminary data.</text>
</comment>
<dbReference type="SUPFAM" id="SSF53850">
    <property type="entry name" value="Periplasmic binding protein-like II"/>
    <property type="match status" value="1"/>
</dbReference>
<sequence>MRPSVRGSKTTASNKYFHTVGVLLIMKRMAKGALALMAMSSMVWLSACGSASKSAGAAELGALDPANPTKITFYSYSLAYPTMKAGMEQLIKEFNDTVGKEKGVVVEGVADSTMQQYKADISAGKEVDVVQHTFSTLDSSRLSLGFKAYEDIFPKDQLDEHLKGISPNALELGKIDGKMYGLAFTFSTPIVFINGKLFEEAGLDPAKPPKTWDEIKAASLQIKAKTGKDGFGLTPSNGWITEGLILSNGGQVLAKDRKSADFGSDASIAAIQMWKDLYHNGASAPGTENELAEQFMAGNLGMYVSSTALHSGAKKAADAGGWKLYGAALPQFGDTPSVPVNSGSVLAVRPDSAVKTAAVWEFIKFVTGDRGYTIITSQIGYLPLRTGLADDPNGLKDFVEQNPLYKINLDQLTRIQPVAIWPGDNATEMAKVFTDAIVKSVMSDDDVKTTLTTAQNEINGMMP</sequence>
<dbReference type="Gene3D" id="3.40.190.10">
    <property type="entry name" value="Periplasmic binding protein-like II"/>
    <property type="match status" value="2"/>
</dbReference>
<dbReference type="Proteomes" id="UP000246635">
    <property type="component" value="Unassembled WGS sequence"/>
</dbReference>
<dbReference type="InterPro" id="IPR006059">
    <property type="entry name" value="SBP"/>
</dbReference>